<reference evidence="6" key="1">
    <citation type="journal article" date="2019" name="Int. J. Syst. Evol. Microbiol.">
        <title>The Global Catalogue of Microorganisms (GCM) 10K type strain sequencing project: providing services to taxonomists for standard genome sequencing and annotation.</title>
        <authorList>
            <consortium name="The Broad Institute Genomics Platform"/>
            <consortium name="The Broad Institute Genome Sequencing Center for Infectious Disease"/>
            <person name="Wu L."/>
            <person name="Ma J."/>
        </authorList>
    </citation>
    <scope>NUCLEOTIDE SEQUENCE [LARGE SCALE GENOMIC DNA]</scope>
    <source>
        <strain evidence="6">JCM 17695</strain>
    </source>
</reference>
<comment type="caution">
    <text evidence="5">The sequence shown here is derived from an EMBL/GenBank/DDBJ whole genome shotgun (WGS) entry which is preliminary data.</text>
</comment>
<evidence type="ECO:0000313" key="5">
    <source>
        <dbReference type="EMBL" id="MFC7615475.1"/>
    </source>
</evidence>
<dbReference type="InterPro" id="IPR041664">
    <property type="entry name" value="AAA_16"/>
</dbReference>
<dbReference type="PANTHER" id="PTHR16305">
    <property type="entry name" value="TESTICULAR SOLUBLE ADENYLYL CYCLASE"/>
    <property type="match status" value="1"/>
</dbReference>
<evidence type="ECO:0000256" key="1">
    <source>
        <dbReference type="ARBA" id="ARBA00022741"/>
    </source>
</evidence>
<dbReference type="PANTHER" id="PTHR16305:SF35">
    <property type="entry name" value="TRANSCRIPTIONAL ACTIVATOR DOMAIN"/>
    <property type="match status" value="1"/>
</dbReference>
<accession>A0ABW2TR45</accession>
<dbReference type="SUPFAM" id="SSF52540">
    <property type="entry name" value="P-loop containing nucleoside triphosphate hydrolases"/>
    <property type="match status" value="1"/>
</dbReference>
<evidence type="ECO:0000256" key="3">
    <source>
        <dbReference type="SAM" id="MobiDB-lite"/>
    </source>
</evidence>
<feature type="domain" description="Orc1-like AAA ATPase" evidence="4">
    <location>
        <begin position="5"/>
        <end position="161"/>
    </location>
</feature>
<keyword evidence="1" id="KW-0547">Nucleotide-binding</keyword>
<name>A0ABW2TR45_9PSEU</name>
<dbReference type="Proteomes" id="UP001596512">
    <property type="component" value="Unassembled WGS sequence"/>
</dbReference>
<dbReference type="EMBL" id="JBHTEY010000004">
    <property type="protein sequence ID" value="MFC7615475.1"/>
    <property type="molecule type" value="Genomic_DNA"/>
</dbReference>
<evidence type="ECO:0000256" key="2">
    <source>
        <dbReference type="ARBA" id="ARBA00022840"/>
    </source>
</evidence>
<gene>
    <name evidence="5" type="ORF">ACFQV2_20210</name>
</gene>
<keyword evidence="2 5" id="KW-0067">ATP-binding</keyword>
<evidence type="ECO:0000313" key="6">
    <source>
        <dbReference type="Proteomes" id="UP001596512"/>
    </source>
</evidence>
<feature type="region of interest" description="Disordered" evidence="3">
    <location>
        <begin position="543"/>
        <end position="603"/>
    </location>
</feature>
<dbReference type="InterPro" id="IPR027417">
    <property type="entry name" value="P-loop_NTPase"/>
</dbReference>
<dbReference type="Pfam" id="PF13191">
    <property type="entry name" value="AAA_16"/>
    <property type="match status" value="1"/>
</dbReference>
<sequence length="603" mass="63477">MARTPLVGRRAELRALLDHLRVPAVVRVEGEAGVGKTRLLAELRDRPEVRGLRWLAGAGQALREPLPLAPLIDAVLAGDGAPWSREPLLGALVPVLPELGDRLPPALPPLGDVRAERHRVYRALRAALAAACPAVLVLDDLHWADDATVDFLHFLAGHLPPGLSAVLAHRPGGVDLPGTRVPVEPLNLGETTEMLHAIARDKPPPAAAHHLLRRTGGIPFAIEEVVRTAIARGGALDSDLVPDGFAAAITSRLTLLDDTARRIVHAAAVLGAPTAAADLLAVAEVPAEQGEAALDALTGSELREDGGRYTCRHELAERAILRTIGPARARRLHRRAAEVLLAADAPQHRRAGDHLRAAGDLAGWRAHAELAADRAVGVGDTGTAVTALRELLAAADDAGERCRLAVKLGRAALDGVDVDATVGLLRDLLATVDLPPSIRGELRSDLGLLLLNQAGEPEDGYRELEVAAGELRGPRPDLAARIMSALANVHAGHQHIDVHLRWLTEAEALAGALTDPHARVAFQVNRLTTLMTRGEPGARAQADWLFDEPPTPRAPGTGPAAASTWPTPRPGSGTTTTPPASSTARSGSAASRPMSRSSSRSPR</sequence>
<protein>
    <submittedName>
        <fullName evidence="5">ATP-binding protein</fullName>
    </submittedName>
</protein>
<evidence type="ECO:0000259" key="4">
    <source>
        <dbReference type="Pfam" id="PF13191"/>
    </source>
</evidence>
<keyword evidence="6" id="KW-1185">Reference proteome</keyword>
<dbReference type="GO" id="GO:0005524">
    <property type="term" value="F:ATP binding"/>
    <property type="evidence" value="ECO:0007669"/>
    <property type="project" value="UniProtKB-KW"/>
</dbReference>
<proteinExistence type="predicted"/>
<organism evidence="5 6">
    <name type="scientific">Actinokineospora soli</name>
    <dbReference type="NCBI Taxonomy" id="1048753"/>
    <lineage>
        <taxon>Bacteria</taxon>
        <taxon>Bacillati</taxon>
        <taxon>Actinomycetota</taxon>
        <taxon>Actinomycetes</taxon>
        <taxon>Pseudonocardiales</taxon>
        <taxon>Pseudonocardiaceae</taxon>
        <taxon>Actinokineospora</taxon>
    </lineage>
</organism>
<feature type="compositionally biased region" description="Low complexity" evidence="3">
    <location>
        <begin position="554"/>
        <end position="603"/>
    </location>
</feature>